<dbReference type="EMBL" id="CP071595">
    <property type="protein sequence ID" value="QSY50910.1"/>
    <property type="molecule type" value="Genomic_DNA"/>
</dbReference>
<reference evidence="1 2" key="1">
    <citation type="submission" date="2021-03" db="EMBL/GenBank/DDBJ databases">
        <title>Streptomyces strains.</title>
        <authorList>
            <person name="Lund M.B."/>
            <person name="Toerring T."/>
        </authorList>
    </citation>
    <scope>NUCLEOTIDE SEQUENCE [LARGE SCALE GENOMIC DNA]</scope>
    <source>
        <strain evidence="1 2">KCC S-1010</strain>
    </source>
</reference>
<gene>
    <name evidence="1" type="ORF">J3S04_08345</name>
</gene>
<proteinExistence type="predicted"/>
<protein>
    <submittedName>
        <fullName evidence="1">Uncharacterized protein</fullName>
    </submittedName>
</protein>
<organism evidence="1 2">
    <name type="scientific">Streptomyces griseocarneus</name>
    <dbReference type="NCBI Taxonomy" id="51201"/>
    <lineage>
        <taxon>Bacteria</taxon>
        <taxon>Bacillati</taxon>
        <taxon>Actinomycetota</taxon>
        <taxon>Actinomycetes</taxon>
        <taxon>Kitasatosporales</taxon>
        <taxon>Streptomycetaceae</taxon>
        <taxon>Streptomyces</taxon>
    </lineage>
</organism>
<name>A0ABX7RRK9_9ACTN</name>
<dbReference type="Proteomes" id="UP000671836">
    <property type="component" value="Chromosome"/>
</dbReference>
<evidence type="ECO:0000313" key="2">
    <source>
        <dbReference type="Proteomes" id="UP000671836"/>
    </source>
</evidence>
<evidence type="ECO:0000313" key="1">
    <source>
        <dbReference type="EMBL" id="QSY50910.1"/>
    </source>
</evidence>
<keyword evidence="2" id="KW-1185">Reference proteome</keyword>
<dbReference type="RefSeq" id="WP_207555415.1">
    <property type="nucleotide sequence ID" value="NZ_CP071595.1"/>
</dbReference>
<accession>A0ABX7RRK9</accession>
<sequence>MAYELLRTQPAAAAEAVPAFAGFRPPGRAAAPEDGLWLARTLSEALDVRTQGPLTRLTLRVAGPGDAERW</sequence>